<dbReference type="GO" id="GO:0006364">
    <property type="term" value="P:rRNA processing"/>
    <property type="evidence" value="ECO:0007669"/>
    <property type="project" value="UniProtKB-KW"/>
</dbReference>
<dbReference type="InterPro" id="IPR050079">
    <property type="entry name" value="DEAD_box_RNA_helicase"/>
</dbReference>
<keyword evidence="18" id="KW-1185">Reference proteome</keyword>
<feature type="short sequence motif" description="Q motif" evidence="13">
    <location>
        <begin position="12"/>
        <end position="40"/>
    </location>
</feature>
<name>F7B7G6_CIOIN</name>
<keyword evidence="7" id="KW-0347">Helicase</keyword>
<accession>F7B7G6</accession>
<dbReference type="PANTHER" id="PTHR47959">
    <property type="entry name" value="ATP-DEPENDENT RNA HELICASE RHLE-RELATED"/>
    <property type="match status" value="1"/>
</dbReference>
<keyword evidence="6" id="KW-0378">Hydrolase</keyword>
<dbReference type="Ensembl" id="ENSCINT00000010673.3">
    <property type="protein sequence ID" value="ENSCINP00000010673.3"/>
    <property type="gene ID" value="ENSCING00000005185.3"/>
</dbReference>
<dbReference type="AlphaFoldDB" id="F7B7G6"/>
<evidence type="ECO:0000313" key="18">
    <source>
        <dbReference type="Proteomes" id="UP000008144"/>
    </source>
</evidence>
<evidence type="ECO:0000256" key="3">
    <source>
        <dbReference type="ARBA" id="ARBA00022517"/>
    </source>
</evidence>
<dbReference type="InterPro" id="IPR001650">
    <property type="entry name" value="Helicase_C-like"/>
</dbReference>
<evidence type="ECO:0000259" key="14">
    <source>
        <dbReference type="PROSITE" id="PS51192"/>
    </source>
</evidence>
<dbReference type="GO" id="GO:0003724">
    <property type="term" value="F:RNA helicase activity"/>
    <property type="evidence" value="ECO:0007669"/>
    <property type="project" value="UniProtKB-EC"/>
</dbReference>
<dbReference type="OMA" id="NASEQCV"/>
<evidence type="ECO:0000256" key="7">
    <source>
        <dbReference type="ARBA" id="ARBA00022806"/>
    </source>
</evidence>
<keyword evidence="5" id="KW-0547">Nucleotide-binding</keyword>
<evidence type="ECO:0000256" key="4">
    <source>
        <dbReference type="ARBA" id="ARBA00022552"/>
    </source>
</evidence>
<comment type="subcellular location">
    <subcellularLocation>
        <location evidence="1">Nucleus</location>
        <location evidence="1">Nucleolus</location>
    </subcellularLocation>
</comment>
<feature type="domain" description="DEAD-box RNA helicase Q" evidence="16">
    <location>
        <begin position="12"/>
        <end position="40"/>
    </location>
</feature>
<evidence type="ECO:0000256" key="13">
    <source>
        <dbReference type="PROSITE-ProRule" id="PRU00552"/>
    </source>
</evidence>
<dbReference type="GO" id="GO:0003723">
    <property type="term" value="F:RNA binding"/>
    <property type="evidence" value="ECO:0007669"/>
    <property type="project" value="UniProtKB-KW"/>
</dbReference>
<reference evidence="17" key="3">
    <citation type="submission" date="2025-08" db="UniProtKB">
        <authorList>
            <consortium name="Ensembl"/>
        </authorList>
    </citation>
    <scope>IDENTIFICATION</scope>
</reference>
<dbReference type="InterPro" id="IPR027417">
    <property type="entry name" value="P-loop_NTPase"/>
</dbReference>
<comment type="similarity">
    <text evidence="11">Belongs to the DEAD box helicase family. DDX56/DBP9 subfamily.</text>
</comment>
<dbReference type="CDD" id="cd17961">
    <property type="entry name" value="DEADc_DDX56"/>
    <property type="match status" value="1"/>
</dbReference>
<evidence type="ECO:0000256" key="1">
    <source>
        <dbReference type="ARBA" id="ARBA00004604"/>
    </source>
</evidence>
<dbReference type="HOGENOM" id="CLU_003041_17_1_1"/>
<dbReference type="Pfam" id="PF00271">
    <property type="entry name" value="Helicase_C"/>
    <property type="match status" value="1"/>
</dbReference>
<keyword evidence="3" id="KW-0690">Ribosome biogenesis</keyword>
<evidence type="ECO:0000256" key="10">
    <source>
        <dbReference type="ARBA" id="ARBA00023242"/>
    </source>
</evidence>
<dbReference type="Gene3D" id="3.40.50.300">
    <property type="entry name" value="P-loop containing nucleotide triphosphate hydrolases"/>
    <property type="match status" value="2"/>
</dbReference>
<evidence type="ECO:0000256" key="9">
    <source>
        <dbReference type="ARBA" id="ARBA00022884"/>
    </source>
</evidence>
<evidence type="ECO:0000313" key="17">
    <source>
        <dbReference type="Ensembl" id="ENSCINP00000010673.3"/>
    </source>
</evidence>
<dbReference type="PROSITE" id="PS51194">
    <property type="entry name" value="HELICASE_CTER"/>
    <property type="match status" value="1"/>
</dbReference>
<feature type="domain" description="Helicase ATP-binding" evidence="14">
    <location>
        <begin position="43"/>
        <end position="224"/>
    </location>
</feature>
<dbReference type="InterPro" id="IPR011545">
    <property type="entry name" value="DEAD/DEAH_box_helicase_dom"/>
</dbReference>
<reference evidence="17" key="4">
    <citation type="submission" date="2025-09" db="UniProtKB">
        <authorList>
            <consortium name="Ensembl"/>
        </authorList>
    </citation>
    <scope>IDENTIFICATION</scope>
</reference>
<evidence type="ECO:0000256" key="11">
    <source>
        <dbReference type="ARBA" id="ARBA00038041"/>
    </source>
</evidence>
<evidence type="ECO:0000256" key="5">
    <source>
        <dbReference type="ARBA" id="ARBA00022741"/>
    </source>
</evidence>
<dbReference type="PANTHER" id="PTHR47959:SF21">
    <property type="entry name" value="DEAD-BOX HELICASE 56"/>
    <property type="match status" value="1"/>
</dbReference>
<dbReference type="GO" id="GO:0005730">
    <property type="term" value="C:nucleolus"/>
    <property type="evidence" value="ECO:0000318"/>
    <property type="project" value="GO_Central"/>
</dbReference>
<evidence type="ECO:0000256" key="6">
    <source>
        <dbReference type="ARBA" id="ARBA00022801"/>
    </source>
</evidence>
<keyword evidence="4" id="KW-0698">rRNA processing</keyword>
<evidence type="ECO:0000256" key="8">
    <source>
        <dbReference type="ARBA" id="ARBA00022840"/>
    </source>
</evidence>
<dbReference type="EMBL" id="EAAA01001515">
    <property type="status" value="NOT_ANNOTATED_CDS"/>
    <property type="molecule type" value="Genomic_DNA"/>
</dbReference>
<dbReference type="InterPro" id="IPR014001">
    <property type="entry name" value="Helicase_ATP-bd"/>
</dbReference>
<reference evidence="18" key="1">
    <citation type="journal article" date="2002" name="Science">
        <title>The draft genome of Ciona intestinalis: insights into chordate and vertebrate origins.</title>
        <authorList>
            <person name="Dehal P."/>
            <person name="Satou Y."/>
            <person name="Campbell R.K."/>
            <person name="Chapman J."/>
            <person name="Degnan B."/>
            <person name="De Tomaso A."/>
            <person name="Davidson B."/>
            <person name="Di Gregorio A."/>
            <person name="Gelpke M."/>
            <person name="Goodstein D.M."/>
            <person name="Harafuji N."/>
            <person name="Hastings K.E."/>
            <person name="Ho I."/>
            <person name="Hotta K."/>
            <person name="Huang W."/>
            <person name="Kawashima T."/>
            <person name="Lemaire P."/>
            <person name="Martinez D."/>
            <person name="Meinertzhagen I.A."/>
            <person name="Necula S."/>
            <person name="Nonaka M."/>
            <person name="Putnam N."/>
            <person name="Rash S."/>
            <person name="Saiga H."/>
            <person name="Satake M."/>
            <person name="Terry A."/>
            <person name="Yamada L."/>
            <person name="Wang H.G."/>
            <person name="Awazu S."/>
            <person name="Azumi K."/>
            <person name="Boore J."/>
            <person name="Branno M."/>
            <person name="Chin-Bow S."/>
            <person name="DeSantis R."/>
            <person name="Doyle S."/>
            <person name="Francino P."/>
            <person name="Keys D.N."/>
            <person name="Haga S."/>
            <person name="Hayashi H."/>
            <person name="Hino K."/>
            <person name="Imai K.S."/>
            <person name="Inaba K."/>
            <person name="Kano S."/>
            <person name="Kobayashi K."/>
            <person name="Kobayashi M."/>
            <person name="Lee B.I."/>
            <person name="Makabe K.W."/>
            <person name="Manohar C."/>
            <person name="Matassi G."/>
            <person name="Medina M."/>
            <person name="Mochizuki Y."/>
            <person name="Mount S."/>
            <person name="Morishita T."/>
            <person name="Miura S."/>
            <person name="Nakayama A."/>
            <person name="Nishizaka S."/>
            <person name="Nomoto H."/>
            <person name="Ohta F."/>
            <person name="Oishi K."/>
            <person name="Rigoutsos I."/>
            <person name="Sano M."/>
            <person name="Sasaki A."/>
            <person name="Sasakura Y."/>
            <person name="Shoguchi E."/>
            <person name="Shin-i T."/>
            <person name="Spagnuolo A."/>
            <person name="Stainier D."/>
            <person name="Suzuki M.M."/>
            <person name="Tassy O."/>
            <person name="Takatori N."/>
            <person name="Tokuoka M."/>
            <person name="Yagi K."/>
            <person name="Yoshizaki F."/>
            <person name="Wada S."/>
            <person name="Zhang C."/>
            <person name="Hyatt P.D."/>
            <person name="Larimer F."/>
            <person name="Detter C."/>
            <person name="Doggett N."/>
            <person name="Glavina T."/>
            <person name="Hawkins T."/>
            <person name="Richardson P."/>
            <person name="Lucas S."/>
            <person name="Kohara Y."/>
            <person name="Levine M."/>
            <person name="Satoh N."/>
            <person name="Rokhsar D.S."/>
        </authorList>
    </citation>
    <scope>NUCLEOTIDE SEQUENCE [LARGE SCALE GENOMIC DNA]</scope>
</reference>
<sequence length="516" mass="58111">MTEDDAATQDKVEFHEMGLDDRILKAIAEAGWASPTLIQEKAIPLAINGKDILSRARTGSGKTAAYAVPIIQQLLNLKNTTQEDEYEQEVRGLVLVPSRELSGQAYNMMQQLTTSCSRDVTSIDVSMEGDPNLLKPLLAVKPDIVVGTPSRVLAHVRAGNLTLASVRWLVLDEADLLFSFGYEDDLKILLKHLPSSYQSFLMSATLSEDVEALKKLVLNNPVTLNLSEEELPMTDKLTQYHVFCESEDDKYLLIYALNKLKLVRGKSLLFVNTINKCYRLKLFLEQFSIFCCVLNSELPVSTRCHVVQQYNEGLYDYIIATDESAVVASTVSETAPEIKKTGKHKKKKLTKAKEYGVSRGIDFQNVSNVINFDFPPTVGSYIHRVGRTARGDKSGTALSFVVSEEMELLSQAQARLSSNADDQVMKPYQFKMDEIEGFRYRCKDAIRAVTKRAIHDARVKELRREMLNSAKLKTYFEENPYDLQVLRHDAASRPMKVKKHMKNVPEYLIPPTLKGL</sequence>
<dbReference type="GeneTree" id="ENSGT00550000074946"/>
<dbReference type="STRING" id="7719.ENSCINP00000010673"/>
<dbReference type="GO" id="GO:0016787">
    <property type="term" value="F:hydrolase activity"/>
    <property type="evidence" value="ECO:0007669"/>
    <property type="project" value="UniProtKB-KW"/>
</dbReference>
<feature type="domain" description="Helicase C-terminal" evidence="15">
    <location>
        <begin position="236"/>
        <end position="433"/>
    </location>
</feature>
<evidence type="ECO:0000259" key="16">
    <source>
        <dbReference type="PROSITE" id="PS51195"/>
    </source>
</evidence>
<evidence type="ECO:0000256" key="2">
    <source>
        <dbReference type="ARBA" id="ARBA00012552"/>
    </source>
</evidence>
<dbReference type="InterPro" id="IPR014014">
    <property type="entry name" value="RNA_helicase_DEAD_Q_motif"/>
</dbReference>
<keyword evidence="9" id="KW-0694">RNA-binding</keyword>
<dbReference type="SMART" id="SM00487">
    <property type="entry name" value="DEXDc"/>
    <property type="match status" value="1"/>
</dbReference>
<proteinExistence type="inferred from homology"/>
<dbReference type="PROSITE" id="PS51192">
    <property type="entry name" value="HELICASE_ATP_BIND_1"/>
    <property type="match status" value="1"/>
</dbReference>
<dbReference type="SUPFAM" id="SSF52540">
    <property type="entry name" value="P-loop containing nucleoside triphosphate hydrolases"/>
    <property type="match status" value="2"/>
</dbReference>
<dbReference type="Pfam" id="PF00270">
    <property type="entry name" value="DEAD"/>
    <property type="match status" value="1"/>
</dbReference>
<dbReference type="Proteomes" id="UP000008144">
    <property type="component" value="Chromosome 2"/>
</dbReference>
<dbReference type="SMART" id="SM00490">
    <property type="entry name" value="HELICc"/>
    <property type="match status" value="1"/>
</dbReference>
<dbReference type="GO" id="GO:0005524">
    <property type="term" value="F:ATP binding"/>
    <property type="evidence" value="ECO:0007669"/>
    <property type="project" value="UniProtKB-KW"/>
</dbReference>
<keyword evidence="8" id="KW-0067">ATP-binding</keyword>
<dbReference type="PROSITE" id="PS51195">
    <property type="entry name" value="Q_MOTIF"/>
    <property type="match status" value="1"/>
</dbReference>
<dbReference type="InParanoid" id="F7B7G6"/>
<evidence type="ECO:0000259" key="15">
    <source>
        <dbReference type="PROSITE" id="PS51194"/>
    </source>
</evidence>
<reference evidence="17" key="2">
    <citation type="journal article" date="2008" name="Genome Biol.">
        <title>Improved genome assembly and evidence-based global gene model set for the chordate Ciona intestinalis: new insight into intron and operon populations.</title>
        <authorList>
            <person name="Satou Y."/>
            <person name="Mineta K."/>
            <person name="Ogasawara M."/>
            <person name="Sasakura Y."/>
            <person name="Shoguchi E."/>
            <person name="Ueno K."/>
            <person name="Yamada L."/>
            <person name="Matsumoto J."/>
            <person name="Wasserscheid J."/>
            <person name="Dewar K."/>
            <person name="Wiley G.B."/>
            <person name="Macmil S.L."/>
            <person name="Roe B.A."/>
            <person name="Zeller R.W."/>
            <person name="Hastings K.E."/>
            <person name="Lemaire P."/>
            <person name="Lindquist E."/>
            <person name="Endo T."/>
            <person name="Hotta K."/>
            <person name="Inaba K."/>
        </authorList>
    </citation>
    <scope>NUCLEOTIDE SEQUENCE [LARGE SCALE GENOMIC DNA]</scope>
    <source>
        <strain evidence="17">wild type</strain>
    </source>
</reference>
<dbReference type="EC" id="3.6.4.13" evidence="2"/>
<dbReference type="FunCoup" id="F7B7G6">
    <property type="interactions" value="478"/>
</dbReference>
<comment type="catalytic activity">
    <reaction evidence="12">
        <text>ATP + H2O = ADP + phosphate + H(+)</text>
        <dbReference type="Rhea" id="RHEA:13065"/>
        <dbReference type="ChEBI" id="CHEBI:15377"/>
        <dbReference type="ChEBI" id="CHEBI:15378"/>
        <dbReference type="ChEBI" id="CHEBI:30616"/>
        <dbReference type="ChEBI" id="CHEBI:43474"/>
        <dbReference type="ChEBI" id="CHEBI:456216"/>
        <dbReference type="EC" id="3.6.4.13"/>
    </reaction>
</comment>
<protein>
    <recommendedName>
        <fullName evidence="2">RNA helicase</fullName>
        <ecNumber evidence="2">3.6.4.13</ecNumber>
    </recommendedName>
</protein>
<evidence type="ECO:0000256" key="12">
    <source>
        <dbReference type="ARBA" id="ARBA00047984"/>
    </source>
</evidence>
<organism evidence="17 18">
    <name type="scientific">Ciona intestinalis</name>
    <name type="common">Transparent sea squirt</name>
    <name type="synonym">Ascidia intestinalis</name>
    <dbReference type="NCBI Taxonomy" id="7719"/>
    <lineage>
        <taxon>Eukaryota</taxon>
        <taxon>Metazoa</taxon>
        <taxon>Chordata</taxon>
        <taxon>Tunicata</taxon>
        <taxon>Ascidiacea</taxon>
        <taxon>Phlebobranchia</taxon>
        <taxon>Cionidae</taxon>
        <taxon>Ciona</taxon>
    </lineage>
</organism>
<dbReference type="FunFam" id="3.40.50.300:FF:001046">
    <property type="entry name" value="Probable ATP-dependent RNA helicase ddx56"/>
    <property type="match status" value="1"/>
</dbReference>
<keyword evidence="10" id="KW-0539">Nucleus</keyword>
<gene>
    <name evidence="17" type="primary">LOC100184614</name>
</gene>
<dbReference type="CDD" id="cd18787">
    <property type="entry name" value="SF2_C_DEAD"/>
    <property type="match status" value="1"/>
</dbReference>